<evidence type="ECO:0000259" key="2">
    <source>
        <dbReference type="Pfam" id="PF01757"/>
    </source>
</evidence>
<reference evidence="3" key="3">
    <citation type="submission" date="2025-09" db="UniProtKB">
        <authorList>
            <consortium name="Ensembl"/>
        </authorList>
    </citation>
    <scope>IDENTIFICATION</scope>
</reference>
<keyword evidence="1" id="KW-0472">Membrane</keyword>
<dbReference type="eggNOG" id="KOG3700">
    <property type="taxonomic scope" value="Eukaryota"/>
</dbReference>
<dbReference type="Proteomes" id="UP000007875">
    <property type="component" value="Unassembled WGS sequence"/>
</dbReference>
<dbReference type="InterPro" id="IPR002656">
    <property type="entry name" value="Acyl_transf_3_dom"/>
</dbReference>
<feature type="domain" description="Acyltransferase 3" evidence="2">
    <location>
        <begin position="55"/>
        <end position="171"/>
    </location>
</feature>
<dbReference type="InParanoid" id="H2Y934"/>
<evidence type="ECO:0000313" key="3">
    <source>
        <dbReference type="Ensembl" id="ENSCSAVP00000001832.1"/>
    </source>
</evidence>
<accession>H2Y934</accession>
<dbReference type="Pfam" id="PF01757">
    <property type="entry name" value="Acyl_transf_3"/>
    <property type="match status" value="1"/>
</dbReference>
<reference evidence="3" key="2">
    <citation type="submission" date="2025-08" db="UniProtKB">
        <authorList>
            <consortium name="Ensembl"/>
        </authorList>
    </citation>
    <scope>IDENTIFICATION</scope>
</reference>
<dbReference type="OMA" id="ASKIMHR"/>
<dbReference type="HOGENOM" id="CLU_1506709_0_0_1"/>
<feature type="transmembrane region" description="Helical" evidence="1">
    <location>
        <begin position="62"/>
        <end position="79"/>
    </location>
</feature>
<dbReference type="AlphaFoldDB" id="H2Y934"/>
<keyword evidence="4" id="KW-1185">Reference proteome</keyword>
<reference evidence="4" key="1">
    <citation type="submission" date="2003-08" db="EMBL/GenBank/DDBJ databases">
        <authorList>
            <person name="Birren B."/>
            <person name="Nusbaum C."/>
            <person name="Abebe A."/>
            <person name="Abouelleil A."/>
            <person name="Adekoya E."/>
            <person name="Ait-zahra M."/>
            <person name="Allen N."/>
            <person name="Allen T."/>
            <person name="An P."/>
            <person name="Anderson M."/>
            <person name="Anderson S."/>
            <person name="Arachchi H."/>
            <person name="Armbruster J."/>
            <person name="Bachantsang P."/>
            <person name="Baldwin J."/>
            <person name="Barry A."/>
            <person name="Bayul T."/>
            <person name="Blitshsteyn B."/>
            <person name="Bloom T."/>
            <person name="Blye J."/>
            <person name="Boguslavskiy L."/>
            <person name="Borowsky M."/>
            <person name="Boukhgalter B."/>
            <person name="Brunache A."/>
            <person name="Butler J."/>
            <person name="Calixte N."/>
            <person name="Calvo S."/>
            <person name="Camarata J."/>
            <person name="Campo K."/>
            <person name="Chang J."/>
            <person name="Cheshatsang Y."/>
            <person name="Citroen M."/>
            <person name="Collymore A."/>
            <person name="Considine T."/>
            <person name="Cook A."/>
            <person name="Cooke P."/>
            <person name="Corum B."/>
            <person name="Cuomo C."/>
            <person name="David R."/>
            <person name="Dawoe T."/>
            <person name="Degray S."/>
            <person name="Dodge S."/>
            <person name="Dooley K."/>
            <person name="Dorje P."/>
            <person name="Dorjee K."/>
            <person name="Dorris L."/>
            <person name="Duffey N."/>
            <person name="Dupes A."/>
            <person name="Elkins T."/>
            <person name="Engels R."/>
            <person name="Erickson J."/>
            <person name="Farina A."/>
            <person name="Faro S."/>
            <person name="Ferreira P."/>
            <person name="Fischer H."/>
            <person name="Fitzgerald M."/>
            <person name="Foley K."/>
            <person name="Gage D."/>
            <person name="Galagan J."/>
            <person name="Gearin G."/>
            <person name="Gnerre S."/>
            <person name="Gnirke A."/>
            <person name="Goyette A."/>
            <person name="Graham J."/>
            <person name="Grandbois E."/>
            <person name="Gyaltsen K."/>
            <person name="Hafez N."/>
            <person name="Hagopian D."/>
            <person name="Hagos B."/>
            <person name="Hall J."/>
            <person name="Hatcher B."/>
            <person name="Heller A."/>
            <person name="Higgins H."/>
            <person name="Honan T."/>
            <person name="Horn A."/>
            <person name="Houde N."/>
            <person name="Hughes L."/>
            <person name="Hulme W."/>
            <person name="Husby E."/>
            <person name="Iliev I."/>
            <person name="Jaffe D."/>
            <person name="Jones C."/>
            <person name="Kamal M."/>
            <person name="Kamat A."/>
            <person name="Kamvysselis M."/>
            <person name="Karlsson E."/>
            <person name="Kells C."/>
            <person name="Kieu A."/>
            <person name="Kisner P."/>
            <person name="Kodira C."/>
            <person name="Kulbokas E."/>
            <person name="Labutti K."/>
            <person name="Lama D."/>
            <person name="Landers T."/>
            <person name="Leger J."/>
            <person name="Levine S."/>
            <person name="Lewis D."/>
            <person name="Lewis T."/>
            <person name="Lindblad-toh K."/>
            <person name="Liu X."/>
            <person name="Lokyitsang T."/>
            <person name="Lokyitsang Y."/>
            <person name="Lucien O."/>
            <person name="Lui A."/>
            <person name="Ma L.J."/>
            <person name="Mabbitt R."/>
            <person name="Macdonald J."/>
            <person name="Maclean C."/>
            <person name="Major J."/>
            <person name="Manning J."/>
            <person name="Marabella R."/>
            <person name="Maru K."/>
            <person name="Matthews C."/>
            <person name="Mauceli E."/>
            <person name="Mccarthy M."/>
            <person name="Mcdonough S."/>
            <person name="Mcghee T."/>
            <person name="Meldrim J."/>
            <person name="Meneus L."/>
            <person name="Mesirov J."/>
            <person name="Mihalev A."/>
            <person name="Mihova T."/>
            <person name="Mikkelsen T."/>
            <person name="Mlenga V."/>
            <person name="Moru K."/>
            <person name="Mozes J."/>
            <person name="Mulrain L."/>
            <person name="Munson G."/>
            <person name="Naylor J."/>
            <person name="Newes C."/>
            <person name="Nguyen C."/>
            <person name="Nguyen N."/>
            <person name="Nguyen T."/>
            <person name="Nicol R."/>
            <person name="Nielsen C."/>
            <person name="Nizzari M."/>
            <person name="Norbu C."/>
            <person name="Norbu N."/>
            <person name="O'donnell P."/>
            <person name="Okoawo O."/>
            <person name="O'leary S."/>
            <person name="Omotosho B."/>
            <person name="O'neill K."/>
            <person name="Osman S."/>
            <person name="Parker S."/>
            <person name="Perrin D."/>
            <person name="Phunkhang P."/>
            <person name="Piqani B."/>
            <person name="Purcell S."/>
            <person name="Rachupka T."/>
            <person name="Ramasamy U."/>
            <person name="Rameau R."/>
            <person name="Ray V."/>
            <person name="Raymond C."/>
            <person name="Retta R."/>
            <person name="Richardson S."/>
            <person name="Rise C."/>
            <person name="Rodriguez J."/>
            <person name="Rogers J."/>
            <person name="Rogov P."/>
            <person name="Rutman M."/>
            <person name="Schupbach R."/>
            <person name="Seaman C."/>
            <person name="Settipalli S."/>
            <person name="Sharpe T."/>
            <person name="Sheridan J."/>
            <person name="Sherpa N."/>
            <person name="Shi J."/>
            <person name="Smirnov S."/>
            <person name="Smith C."/>
            <person name="Sougnez C."/>
            <person name="Spencer B."/>
            <person name="Stalker J."/>
            <person name="Stange-thomann N."/>
            <person name="Stavropoulos S."/>
            <person name="Stetson K."/>
            <person name="Stone C."/>
            <person name="Stone S."/>
            <person name="Stubbs M."/>
            <person name="Talamas J."/>
            <person name="Tchuinga P."/>
            <person name="Tenzing P."/>
            <person name="Tesfaye S."/>
            <person name="Theodore J."/>
            <person name="Thoulutsang Y."/>
            <person name="Topham K."/>
            <person name="Towey S."/>
            <person name="Tsamla T."/>
            <person name="Tsomo N."/>
            <person name="Vallee D."/>
            <person name="Vassiliev H."/>
            <person name="Venkataraman V."/>
            <person name="Vinson J."/>
            <person name="Vo A."/>
            <person name="Wade C."/>
            <person name="Wang S."/>
            <person name="Wangchuk T."/>
            <person name="Wangdi T."/>
            <person name="Whittaker C."/>
            <person name="Wilkinson J."/>
            <person name="Wu Y."/>
            <person name="Wyman D."/>
            <person name="Yadav S."/>
            <person name="Yang S."/>
            <person name="Yang X."/>
            <person name="Yeager S."/>
            <person name="Yee E."/>
            <person name="Young G."/>
            <person name="Zainoun J."/>
            <person name="Zembeck L."/>
            <person name="Zimmer A."/>
            <person name="Zody M."/>
            <person name="Lander E."/>
        </authorList>
    </citation>
    <scope>NUCLEOTIDE SEQUENCE [LARGE SCALE GENOMIC DNA]</scope>
</reference>
<name>H2Y934_CIOSA</name>
<dbReference type="GO" id="GO:0016747">
    <property type="term" value="F:acyltransferase activity, transferring groups other than amino-acyl groups"/>
    <property type="evidence" value="ECO:0007669"/>
    <property type="project" value="InterPro"/>
</dbReference>
<feature type="transmembrane region" description="Helical" evidence="1">
    <location>
        <begin position="143"/>
        <end position="164"/>
    </location>
</feature>
<dbReference type="Ensembl" id="ENSCSAVT00000001865.1">
    <property type="protein sequence ID" value="ENSCSAVP00000001832.1"/>
    <property type="gene ID" value="ENSCSAVG00000001070.1"/>
</dbReference>
<protein>
    <recommendedName>
        <fullName evidence="2">Acyltransferase 3 domain-containing protein</fullName>
    </recommendedName>
</protein>
<organism evidence="3 4">
    <name type="scientific">Ciona savignyi</name>
    <name type="common">Pacific transparent sea squirt</name>
    <dbReference type="NCBI Taxonomy" id="51511"/>
    <lineage>
        <taxon>Eukaryota</taxon>
        <taxon>Metazoa</taxon>
        <taxon>Chordata</taxon>
        <taxon>Tunicata</taxon>
        <taxon>Ascidiacea</taxon>
        <taxon>Phlebobranchia</taxon>
        <taxon>Cionidae</taxon>
        <taxon>Ciona</taxon>
    </lineage>
</organism>
<dbReference type="GeneTree" id="ENSGT00530000063340"/>
<sequence>MMVLSKDTDPDMEPFLNDPAFVQEAGKLHKLAISFSLITNTKILLNTEQKVGQINCLHGMRFLSMSWVMLGHTLVFTLFNVDNIKFNARYLLDHWEFQAVANATFSVDTFFFLSGLLVAYLGIRELHKREGKMNVLLMYLYRYMRLTPPYAFCILFIVSIFPMLGEGPQWIVSTEGLKN</sequence>
<feature type="transmembrane region" description="Helical" evidence="1">
    <location>
        <begin position="99"/>
        <end position="123"/>
    </location>
</feature>
<proteinExistence type="predicted"/>
<dbReference type="PANTHER" id="PTHR11161">
    <property type="entry name" value="O-ACYLTRANSFERASE"/>
    <property type="match status" value="1"/>
</dbReference>
<evidence type="ECO:0000313" key="4">
    <source>
        <dbReference type="Proteomes" id="UP000007875"/>
    </source>
</evidence>
<keyword evidence="1" id="KW-0812">Transmembrane</keyword>
<dbReference type="InterPro" id="IPR052728">
    <property type="entry name" value="O2_lipid_transport_reg"/>
</dbReference>
<dbReference type="PANTHER" id="PTHR11161:SF0">
    <property type="entry name" value="O-ACYLTRANSFERASE LIKE PROTEIN"/>
    <property type="match status" value="1"/>
</dbReference>
<evidence type="ECO:0000256" key="1">
    <source>
        <dbReference type="SAM" id="Phobius"/>
    </source>
</evidence>
<keyword evidence="1" id="KW-1133">Transmembrane helix</keyword>